<dbReference type="SUPFAM" id="SSF47576">
    <property type="entry name" value="Calponin-homology domain, CH-domain"/>
    <property type="match status" value="1"/>
</dbReference>
<reference evidence="1" key="1">
    <citation type="submission" date="2021-02" db="EMBL/GenBank/DDBJ databases">
        <authorList>
            <person name="Nowell W R."/>
        </authorList>
    </citation>
    <scope>NUCLEOTIDE SEQUENCE</scope>
</reference>
<protein>
    <recommendedName>
        <fullName evidence="3">Calponin-homology (CH) domain-containing protein</fullName>
    </recommendedName>
</protein>
<accession>A0A8S2T6Z8</accession>
<evidence type="ECO:0000313" key="2">
    <source>
        <dbReference type="Proteomes" id="UP000676336"/>
    </source>
</evidence>
<comment type="caution">
    <text evidence="1">The sequence shown here is derived from an EMBL/GenBank/DDBJ whole genome shotgun (WGS) entry which is preliminary data.</text>
</comment>
<evidence type="ECO:0008006" key="3">
    <source>
        <dbReference type="Google" id="ProtNLM"/>
    </source>
</evidence>
<dbReference type="EMBL" id="CAJOBI010031164">
    <property type="protein sequence ID" value="CAF4273413.1"/>
    <property type="molecule type" value="Genomic_DNA"/>
</dbReference>
<dbReference type="Proteomes" id="UP000676336">
    <property type="component" value="Unassembled WGS sequence"/>
</dbReference>
<organism evidence="1 2">
    <name type="scientific">Rotaria magnacalcarata</name>
    <dbReference type="NCBI Taxonomy" id="392030"/>
    <lineage>
        <taxon>Eukaryota</taxon>
        <taxon>Metazoa</taxon>
        <taxon>Spiralia</taxon>
        <taxon>Gnathifera</taxon>
        <taxon>Rotifera</taxon>
        <taxon>Eurotatoria</taxon>
        <taxon>Bdelloidea</taxon>
        <taxon>Philodinida</taxon>
        <taxon>Philodinidae</taxon>
        <taxon>Rotaria</taxon>
    </lineage>
</organism>
<dbReference type="InterPro" id="IPR036872">
    <property type="entry name" value="CH_dom_sf"/>
</dbReference>
<dbReference type="Gene3D" id="1.10.418.10">
    <property type="entry name" value="Calponin-like domain"/>
    <property type="match status" value="2"/>
</dbReference>
<dbReference type="AlphaFoldDB" id="A0A8S2T6Z8"/>
<proteinExistence type="predicted"/>
<name>A0A8S2T6Z8_9BILA</name>
<sequence>METSELDLSRIHGFTSWINMRLMPFEQGLNHILTDLMKGTNMKMLLQSVTGTTTEKIQSFEKLSPEQIRTRCEWAVKHLKEHQVIPEDVQVDARLFAVRSAKHVFDLLWRLVEHDIWFLWERIDFLLQDDAVALLSVPLKWIPTDTSSKTDKLHVDVSLLAGFGTKDVVDDVMTQAGQPGKKPGKFSETEQMLAFSKRNLTKKYPKPSACIIEMIQIVLQKLPEGRRINFTKLNELSDLRVLCSLVNYFVPNLIPTEILLNDRWSLNLTLAIIDDVLCCKSNLASEDLVLGDEMSICAFMCYFFLVFLKYRQNEIAIRRTEEIRRRHYNAVQKLRATNQSDQVEDRPRVEQEVFQCSAGKYNV</sequence>
<evidence type="ECO:0000313" key="1">
    <source>
        <dbReference type="EMBL" id="CAF4273413.1"/>
    </source>
</evidence>
<gene>
    <name evidence="1" type="ORF">SMN809_LOCUS24931</name>
</gene>